<protein>
    <recommendedName>
        <fullName evidence="4">NTP pyrophosphohydrolase</fullName>
    </recommendedName>
</protein>
<accession>A0ABN2UQH0</accession>
<evidence type="ECO:0008006" key="4">
    <source>
        <dbReference type="Google" id="ProtNLM"/>
    </source>
</evidence>
<evidence type="ECO:0000256" key="1">
    <source>
        <dbReference type="SAM" id="MobiDB-lite"/>
    </source>
</evidence>
<dbReference type="EMBL" id="BAAAPW010000005">
    <property type="protein sequence ID" value="GAA2041554.1"/>
    <property type="molecule type" value="Genomic_DNA"/>
</dbReference>
<sequence>MSEASAPPVVVVVDVANVMGSRPDGWWRDRAGAATRLLERMPRLVGRTVVGPAREAADGRTDGSAGGHADEPADGALTIARVVAVLEGQAKAAAEPAGIEVVRAPADGDAAIVDVAAGLASAGERLLVVTADRGLRARLPRDARVAGPGWVNDLLGR</sequence>
<dbReference type="RefSeq" id="WP_344376014.1">
    <property type="nucleotide sequence ID" value="NZ_BAAAPW010000005.1"/>
</dbReference>
<reference evidence="2 3" key="1">
    <citation type="journal article" date="2019" name="Int. J. Syst. Evol. Microbiol.">
        <title>The Global Catalogue of Microorganisms (GCM) 10K type strain sequencing project: providing services to taxonomists for standard genome sequencing and annotation.</title>
        <authorList>
            <consortium name="The Broad Institute Genomics Platform"/>
            <consortium name="The Broad Institute Genome Sequencing Center for Infectious Disease"/>
            <person name="Wu L."/>
            <person name="Ma J."/>
        </authorList>
    </citation>
    <scope>NUCLEOTIDE SEQUENCE [LARGE SCALE GENOMIC DNA]</scope>
    <source>
        <strain evidence="2 3">JCM 15672</strain>
    </source>
</reference>
<proteinExistence type="predicted"/>
<name>A0ABN2UQH0_9MICO</name>
<feature type="region of interest" description="Disordered" evidence="1">
    <location>
        <begin position="49"/>
        <end position="72"/>
    </location>
</feature>
<gene>
    <name evidence="2" type="ORF">GCM10009819_29380</name>
</gene>
<evidence type="ECO:0000313" key="3">
    <source>
        <dbReference type="Proteomes" id="UP001501196"/>
    </source>
</evidence>
<evidence type="ECO:0000313" key="2">
    <source>
        <dbReference type="EMBL" id="GAA2041554.1"/>
    </source>
</evidence>
<keyword evidence="3" id="KW-1185">Reference proteome</keyword>
<comment type="caution">
    <text evidence="2">The sequence shown here is derived from an EMBL/GenBank/DDBJ whole genome shotgun (WGS) entry which is preliminary data.</text>
</comment>
<organism evidence="2 3">
    <name type="scientific">Agromyces tropicus</name>
    <dbReference type="NCBI Taxonomy" id="555371"/>
    <lineage>
        <taxon>Bacteria</taxon>
        <taxon>Bacillati</taxon>
        <taxon>Actinomycetota</taxon>
        <taxon>Actinomycetes</taxon>
        <taxon>Micrococcales</taxon>
        <taxon>Microbacteriaceae</taxon>
        <taxon>Agromyces</taxon>
    </lineage>
</organism>
<dbReference type="Proteomes" id="UP001501196">
    <property type="component" value="Unassembled WGS sequence"/>
</dbReference>